<gene>
    <name evidence="2" type="ORF">CMUC_0783</name>
</gene>
<keyword evidence="3" id="KW-1185">Reference proteome</keyword>
<evidence type="ECO:0000313" key="3">
    <source>
        <dbReference type="Proteomes" id="UP000503264"/>
    </source>
</evidence>
<dbReference type="InterPro" id="IPR007214">
    <property type="entry name" value="YbaK/aa-tRNA-synth-assoc-dom"/>
</dbReference>
<sequence>MSEAIFNKIKELLEQNGADFRVVEHESVGTSEEVAKARKIHLGQGAKALVCTIKGAKNELLKQFFDLESDTNKINVIAILPADHNANLERLAAVFDAKKASLASPAEVSELTDCVFGAIPPFSFNEKLFLVVDRKLFGRFSHIAFNAGLLDHSIILNADDYLRIVKPKLIDFAHLATEKTL</sequence>
<evidence type="ECO:0000259" key="1">
    <source>
        <dbReference type="Pfam" id="PF04073"/>
    </source>
</evidence>
<accession>A0A6G5QFY0</accession>
<dbReference type="EMBL" id="CP012542">
    <property type="protein sequence ID" value="QCD44580.1"/>
    <property type="molecule type" value="Genomic_DNA"/>
</dbReference>
<proteinExistence type="predicted"/>
<dbReference type="PANTHER" id="PTHR30411">
    <property type="entry name" value="CYTOPLASMIC PROTEIN"/>
    <property type="match status" value="1"/>
</dbReference>
<dbReference type="Pfam" id="PF04073">
    <property type="entry name" value="tRNA_edit"/>
    <property type="match status" value="1"/>
</dbReference>
<reference evidence="2 3" key="1">
    <citation type="submission" date="2016-07" db="EMBL/GenBank/DDBJ databases">
        <title>Comparative genomics of the Campylobacter concisus group.</title>
        <authorList>
            <person name="Miller W.G."/>
            <person name="Yee E."/>
            <person name="Chapman M.H."/>
            <person name="Huynh S."/>
            <person name="Bono J.L."/>
            <person name="On S.L.W."/>
            <person name="StLeger J."/>
            <person name="Foster G."/>
            <person name="Parker C.T."/>
        </authorList>
    </citation>
    <scope>NUCLEOTIDE SEQUENCE [LARGE SCALE GENOMIC DNA]</scope>
    <source>
        <strain evidence="2 3">CCUG 21559</strain>
    </source>
</reference>
<dbReference type="Gene3D" id="3.90.960.10">
    <property type="entry name" value="YbaK/aminoacyl-tRNA synthetase-associated domain"/>
    <property type="match status" value="1"/>
</dbReference>
<dbReference type="GO" id="GO:0002161">
    <property type="term" value="F:aminoacyl-tRNA deacylase activity"/>
    <property type="evidence" value="ECO:0007669"/>
    <property type="project" value="InterPro"/>
</dbReference>
<protein>
    <submittedName>
        <fullName evidence="2">YbaK-like protein YeaK</fullName>
    </submittedName>
</protein>
<feature type="domain" description="YbaK/aminoacyl-tRNA synthetase-associated" evidence="1">
    <location>
        <begin position="25"/>
        <end position="163"/>
    </location>
</feature>
<name>A0A6G5QFY0_9BACT</name>
<dbReference type="AlphaFoldDB" id="A0A6G5QFY0"/>
<organism evidence="2 3">
    <name type="scientific">Campylobacter mucosalis CCUG 21559</name>
    <dbReference type="NCBI Taxonomy" id="1032067"/>
    <lineage>
        <taxon>Bacteria</taxon>
        <taxon>Pseudomonadati</taxon>
        <taxon>Campylobacterota</taxon>
        <taxon>Epsilonproteobacteria</taxon>
        <taxon>Campylobacterales</taxon>
        <taxon>Campylobacteraceae</taxon>
        <taxon>Campylobacter</taxon>
    </lineage>
</organism>
<dbReference type="InterPro" id="IPR036754">
    <property type="entry name" value="YbaK/aa-tRNA-synt-asso_dom_sf"/>
</dbReference>
<dbReference type="PANTHER" id="PTHR30411:SF9">
    <property type="entry name" value="MULTIFUNCTIONAL SER_THR-TRNA DEACYLASE PROXP-Y"/>
    <property type="match status" value="1"/>
</dbReference>
<evidence type="ECO:0000313" key="2">
    <source>
        <dbReference type="EMBL" id="QCD44580.1"/>
    </source>
</evidence>
<dbReference type="Proteomes" id="UP000503264">
    <property type="component" value="Chromosome"/>
</dbReference>
<dbReference type="RefSeq" id="WP_171993661.1">
    <property type="nucleotide sequence ID" value="NZ_CP012542.1"/>
</dbReference>
<dbReference type="SUPFAM" id="SSF55826">
    <property type="entry name" value="YbaK/ProRS associated domain"/>
    <property type="match status" value="1"/>
</dbReference>